<name>A0A0B1ZA02_9PSED</name>
<dbReference type="Pfam" id="PF04333">
    <property type="entry name" value="MlaA"/>
    <property type="match status" value="1"/>
</dbReference>
<dbReference type="GO" id="GO:0120010">
    <property type="term" value="P:intermembrane phospholipid transfer"/>
    <property type="evidence" value="ECO:0007669"/>
    <property type="project" value="TreeGrafter"/>
</dbReference>
<dbReference type="EMBL" id="JQGJ01000002">
    <property type="protein sequence ID" value="KHK66051.1"/>
    <property type="molecule type" value="Genomic_DNA"/>
</dbReference>
<comment type="caution">
    <text evidence="4">The sequence shown here is derived from an EMBL/GenBank/DDBJ whole genome shotgun (WGS) entry which is preliminary data.</text>
</comment>
<dbReference type="InterPro" id="IPR007428">
    <property type="entry name" value="MlaA"/>
</dbReference>
<evidence type="ECO:0000313" key="5">
    <source>
        <dbReference type="Proteomes" id="UP000030949"/>
    </source>
</evidence>
<reference evidence="5" key="1">
    <citation type="submission" date="2015-03" db="EMBL/GenBank/DDBJ databases">
        <title>Pseudomonas frederiksbergensis hydrocarbon degrader.</title>
        <authorList>
            <person name="Brown L.M."/>
            <person name="Ruiz O.N."/>
            <person name="Mueller S."/>
            <person name="Gunasekera T.S."/>
        </authorList>
    </citation>
    <scope>NUCLEOTIDE SEQUENCE [LARGE SCALE GENOMIC DNA]</scope>
    <source>
        <strain evidence="5">SI8</strain>
    </source>
</reference>
<evidence type="ECO:0000256" key="3">
    <source>
        <dbReference type="SAM" id="SignalP"/>
    </source>
</evidence>
<evidence type="ECO:0000256" key="2">
    <source>
        <dbReference type="ARBA" id="ARBA00022729"/>
    </source>
</evidence>
<sequence>MRWSHLLAQLCLSASVLLVPFAAQAATEDDPWESINRPIFTFNDTIDTYALKPLAQGYQYVTPQFLEDGIHNMFRNIGDVGNLANDVLQAKPAAAGVDTARLIFNTTFGLLGFFDVGTKMGLQRNDEDFGQTLGYWGLGSGPYLMLPLLGPSTLRDAPAKLVDSYATPYPYIDNVSVRNSIWGLNIVDTRASLLSAEKLVSGDKYVFIRNAFLQNREFKVKDGQVEDDF</sequence>
<dbReference type="GO" id="GO:0016020">
    <property type="term" value="C:membrane"/>
    <property type="evidence" value="ECO:0007669"/>
    <property type="project" value="InterPro"/>
</dbReference>
<dbReference type="Proteomes" id="UP000030949">
    <property type="component" value="Unassembled WGS sequence"/>
</dbReference>
<dbReference type="RefSeq" id="WP_039589102.1">
    <property type="nucleotide sequence ID" value="NZ_CP142104.1"/>
</dbReference>
<gene>
    <name evidence="4" type="ORF">JZ00_04530</name>
</gene>
<comment type="similarity">
    <text evidence="1">Belongs to the MlaA family.</text>
</comment>
<evidence type="ECO:0000256" key="1">
    <source>
        <dbReference type="ARBA" id="ARBA00010634"/>
    </source>
</evidence>
<dbReference type="PANTHER" id="PTHR30035:SF3">
    <property type="entry name" value="INTERMEMBRANE PHOSPHOLIPID TRANSPORT SYSTEM LIPOPROTEIN MLAA"/>
    <property type="match status" value="1"/>
</dbReference>
<keyword evidence="2 3" id="KW-0732">Signal</keyword>
<dbReference type="OrthoDB" id="9785326at2"/>
<dbReference type="PANTHER" id="PTHR30035">
    <property type="entry name" value="LIPOPROTEIN VACJ-RELATED"/>
    <property type="match status" value="1"/>
</dbReference>
<feature type="signal peptide" evidence="3">
    <location>
        <begin position="1"/>
        <end position="25"/>
    </location>
</feature>
<accession>A0A0B1ZA02</accession>
<dbReference type="PRINTS" id="PR01805">
    <property type="entry name" value="VACJLIPOPROT"/>
</dbReference>
<dbReference type="AlphaFoldDB" id="A0A0B1ZA02"/>
<organism evidence="4 5">
    <name type="scientific">Pseudomonas frederiksbergensis</name>
    <dbReference type="NCBI Taxonomy" id="104087"/>
    <lineage>
        <taxon>Bacteria</taxon>
        <taxon>Pseudomonadati</taxon>
        <taxon>Pseudomonadota</taxon>
        <taxon>Gammaproteobacteria</taxon>
        <taxon>Pseudomonadales</taxon>
        <taxon>Pseudomonadaceae</taxon>
        <taxon>Pseudomonas</taxon>
    </lineage>
</organism>
<evidence type="ECO:0000313" key="4">
    <source>
        <dbReference type="EMBL" id="KHK66051.1"/>
    </source>
</evidence>
<proteinExistence type="inferred from homology"/>
<feature type="chain" id="PRO_5002068723" evidence="3">
    <location>
        <begin position="26"/>
        <end position="229"/>
    </location>
</feature>
<protein>
    <submittedName>
        <fullName evidence="4">Membrane protein</fullName>
    </submittedName>
</protein>